<evidence type="ECO:0000256" key="1">
    <source>
        <dbReference type="SAM" id="MobiDB-lite"/>
    </source>
</evidence>
<reference evidence="2" key="1">
    <citation type="submission" date="2021-02" db="EMBL/GenBank/DDBJ databases">
        <authorList>
            <person name="Nowell W R."/>
        </authorList>
    </citation>
    <scope>NUCLEOTIDE SEQUENCE</scope>
</reference>
<dbReference type="Proteomes" id="UP000663870">
    <property type="component" value="Unassembled WGS sequence"/>
</dbReference>
<dbReference type="EMBL" id="CAJNOL010002338">
    <property type="protein sequence ID" value="CAF1490138.1"/>
    <property type="molecule type" value="Genomic_DNA"/>
</dbReference>
<evidence type="ECO:0000313" key="3">
    <source>
        <dbReference type="Proteomes" id="UP000663870"/>
    </source>
</evidence>
<keyword evidence="3" id="KW-1185">Reference proteome</keyword>
<proteinExistence type="predicted"/>
<feature type="compositionally biased region" description="Polar residues" evidence="1">
    <location>
        <begin position="378"/>
        <end position="399"/>
    </location>
</feature>
<organism evidence="2 3">
    <name type="scientific">Rotaria sordida</name>
    <dbReference type="NCBI Taxonomy" id="392033"/>
    <lineage>
        <taxon>Eukaryota</taxon>
        <taxon>Metazoa</taxon>
        <taxon>Spiralia</taxon>
        <taxon>Gnathifera</taxon>
        <taxon>Rotifera</taxon>
        <taxon>Eurotatoria</taxon>
        <taxon>Bdelloidea</taxon>
        <taxon>Philodinida</taxon>
        <taxon>Philodinidae</taxon>
        <taxon>Rotaria</taxon>
    </lineage>
</organism>
<protein>
    <submittedName>
        <fullName evidence="2">Uncharacterized protein</fullName>
    </submittedName>
</protein>
<comment type="caution">
    <text evidence="2">The sequence shown here is derived from an EMBL/GenBank/DDBJ whole genome shotgun (WGS) entry which is preliminary data.</text>
</comment>
<evidence type="ECO:0000313" key="2">
    <source>
        <dbReference type="EMBL" id="CAF1490138.1"/>
    </source>
</evidence>
<accession>A0A815SH37</accession>
<gene>
    <name evidence="2" type="ORF">JXQ802_LOCUS39820</name>
</gene>
<feature type="region of interest" description="Disordered" evidence="1">
    <location>
        <begin position="367"/>
        <end position="399"/>
    </location>
</feature>
<name>A0A815SH37_9BILA</name>
<dbReference type="AlphaFoldDB" id="A0A815SH37"/>
<sequence length="541" mass="63111">MEVKRDIRLLQLYKAATSTLLHLIIVNLIDTGYLLEVVEKKIDKLICYGFYYFHLYISMIIETRESLLHSFERRPPRRRHHTLDNATLDQFNFICVPLNLDEAPNNSLSSHYNLTSTSSNNFLNLKPIRLSSPTRRVRFKLDENDKNGDNDNNDEHIHSSDIVRFPKDYSIHRVEFQIPMHTDINPWLNIDCSSALSTLAKTRSLTSQKIDISYNNNNNNATYQQTIIPSINSPILSTIDCNKTQTQWYKDMYCQIHKLPENKKDVLLVKLPHTPSRYQEYYQNQDEQQNPYKPTYTFPEEFDGNLERMEDYMRKAALQNIDDDYRHISLSPVRTSTTAVKDHKVIPKRDTEKKLTRFDDQLSSPIMTGSSIERAKSSNDASPSSIMINSKPNTSYRTSSSIIDDEQKLIYKRILRGGDIPSVGLQKLSINNRDRPLILTNNCSLSPKLFAYYSIHWEQNQTNQSNNLIDSNMRFEINSCLYFQNTNDNELEQIRQDGCGYIITYPPHIHPTDNLQIYNFDRTKNFLLTSNDVYSDDKRLN</sequence>